<evidence type="ECO:0000256" key="3">
    <source>
        <dbReference type="PROSITE-ProRule" id="PRU00169"/>
    </source>
</evidence>
<name>A0AA37TXL5_9GAMM</name>
<evidence type="ECO:0000256" key="2">
    <source>
        <dbReference type="ARBA" id="ARBA00023012"/>
    </source>
</evidence>
<dbReference type="GO" id="GO:0000160">
    <property type="term" value="P:phosphorelay signal transduction system"/>
    <property type="evidence" value="ECO:0007669"/>
    <property type="project" value="UniProtKB-KW"/>
</dbReference>
<dbReference type="Proteomes" id="UP001157439">
    <property type="component" value="Unassembled WGS sequence"/>
</dbReference>
<dbReference type="SUPFAM" id="SSF52172">
    <property type="entry name" value="CheY-like"/>
    <property type="match status" value="1"/>
</dbReference>
<evidence type="ECO:0000313" key="5">
    <source>
        <dbReference type="EMBL" id="GLS84250.1"/>
    </source>
</evidence>
<dbReference type="InterPro" id="IPR001789">
    <property type="entry name" value="Sig_transdc_resp-reg_receiver"/>
</dbReference>
<keyword evidence="2" id="KW-0902">Two-component regulatory system</keyword>
<accession>A0AA37TXL5</accession>
<dbReference type="InterPro" id="IPR055771">
    <property type="entry name" value="DUF7347"/>
</dbReference>
<evidence type="ECO:0000259" key="4">
    <source>
        <dbReference type="PROSITE" id="PS50110"/>
    </source>
</evidence>
<dbReference type="InterPro" id="IPR011006">
    <property type="entry name" value="CheY-like_superfamily"/>
</dbReference>
<dbReference type="SMART" id="SM00448">
    <property type="entry name" value="REC"/>
    <property type="match status" value="1"/>
</dbReference>
<dbReference type="PANTHER" id="PTHR44591:SF14">
    <property type="entry name" value="PROTEIN PILG"/>
    <property type="match status" value="1"/>
</dbReference>
<dbReference type="AlphaFoldDB" id="A0AA37TXL5"/>
<protein>
    <recommendedName>
        <fullName evidence="4">Response regulatory domain-containing protein</fullName>
    </recommendedName>
</protein>
<proteinExistence type="predicted"/>
<comment type="caution">
    <text evidence="5">The sequence shown here is derived from an EMBL/GenBank/DDBJ whole genome shotgun (WGS) entry which is preliminary data.</text>
</comment>
<dbReference type="EMBL" id="BSPO01000003">
    <property type="protein sequence ID" value="GLS84250.1"/>
    <property type="molecule type" value="Genomic_DNA"/>
</dbReference>
<reference evidence="5 6" key="1">
    <citation type="journal article" date="2014" name="Int. J. Syst. Evol. Microbiol.">
        <title>Complete genome sequence of Corynebacterium casei LMG S-19264T (=DSM 44701T), isolated from a smear-ripened cheese.</title>
        <authorList>
            <consortium name="US DOE Joint Genome Institute (JGI-PGF)"/>
            <person name="Walter F."/>
            <person name="Albersmeier A."/>
            <person name="Kalinowski J."/>
            <person name="Ruckert C."/>
        </authorList>
    </citation>
    <scope>NUCLEOTIDE SEQUENCE [LARGE SCALE GENOMIC DNA]</scope>
    <source>
        <strain evidence="5 6">NBRC 112785</strain>
    </source>
</reference>
<evidence type="ECO:0000256" key="1">
    <source>
        <dbReference type="ARBA" id="ARBA00022553"/>
    </source>
</evidence>
<dbReference type="CDD" id="cd00090">
    <property type="entry name" value="HTH_ARSR"/>
    <property type="match status" value="1"/>
</dbReference>
<sequence>MNLKLLLAEDDDDLRQTLVEALEMEGFDVYACVDAEEAIEAAENDRFDLALLDMIMPGATGIEAISNIVRSQPNIGIVISTAFGTVATAVDAMKKGAHEFISKPFDLESLVMTLKRVHAQRTTPPSLAGEKADKVFAALANPIRRQTLLKLMVHKRLRFMDLCRLVEVDNHTRFNFHIRQLKQASLVEQSESKVYFLTTEGKKLCASLFSEQN</sequence>
<dbReference type="InterPro" id="IPR036388">
    <property type="entry name" value="WH-like_DNA-bd_sf"/>
</dbReference>
<keyword evidence="6" id="KW-1185">Reference proteome</keyword>
<dbReference type="PANTHER" id="PTHR44591">
    <property type="entry name" value="STRESS RESPONSE REGULATOR PROTEIN 1"/>
    <property type="match status" value="1"/>
</dbReference>
<dbReference type="Pfam" id="PF00072">
    <property type="entry name" value="Response_reg"/>
    <property type="match status" value="1"/>
</dbReference>
<gene>
    <name evidence="5" type="ORF">GCM10007894_22270</name>
</gene>
<dbReference type="InterPro" id="IPR050595">
    <property type="entry name" value="Bact_response_regulator"/>
</dbReference>
<keyword evidence="1 3" id="KW-0597">Phosphoprotein</keyword>
<organism evidence="5 6">
    <name type="scientific">Paraferrimonas haliotis</name>
    <dbReference type="NCBI Taxonomy" id="2013866"/>
    <lineage>
        <taxon>Bacteria</taxon>
        <taxon>Pseudomonadati</taxon>
        <taxon>Pseudomonadota</taxon>
        <taxon>Gammaproteobacteria</taxon>
        <taxon>Alteromonadales</taxon>
        <taxon>Ferrimonadaceae</taxon>
        <taxon>Paraferrimonas</taxon>
    </lineage>
</organism>
<dbReference type="InterPro" id="IPR011991">
    <property type="entry name" value="ArsR-like_HTH"/>
</dbReference>
<dbReference type="Gene3D" id="1.10.10.10">
    <property type="entry name" value="Winged helix-like DNA-binding domain superfamily/Winged helix DNA-binding domain"/>
    <property type="match status" value="1"/>
</dbReference>
<evidence type="ECO:0000313" key="6">
    <source>
        <dbReference type="Proteomes" id="UP001157439"/>
    </source>
</evidence>
<dbReference type="PROSITE" id="PS50110">
    <property type="entry name" value="RESPONSE_REGULATORY"/>
    <property type="match status" value="1"/>
</dbReference>
<dbReference type="Pfam" id="PF24038">
    <property type="entry name" value="DUF7347"/>
    <property type="match status" value="1"/>
</dbReference>
<dbReference type="RefSeq" id="WP_095498261.1">
    <property type="nucleotide sequence ID" value="NZ_BSPO01000003.1"/>
</dbReference>
<feature type="modified residue" description="4-aspartylphosphate" evidence="3">
    <location>
        <position position="53"/>
    </location>
</feature>
<dbReference type="GO" id="GO:0006355">
    <property type="term" value="P:regulation of DNA-templated transcription"/>
    <property type="evidence" value="ECO:0007669"/>
    <property type="project" value="UniProtKB-ARBA"/>
</dbReference>
<feature type="domain" description="Response regulatory" evidence="4">
    <location>
        <begin position="4"/>
        <end position="118"/>
    </location>
</feature>
<dbReference type="Gene3D" id="3.40.50.2300">
    <property type="match status" value="1"/>
</dbReference>